<reference evidence="5" key="1">
    <citation type="submission" date="2021-04" db="EMBL/GenBank/DDBJ databases">
        <title>A novel Synergistetes isolate from a pyrite-forming mixed culture.</title>
        <authorList>
            <person name="Bunk B."/>
            <person name="Sproer C."/>
            <person name="Spring S."/>
            <person name="Pester M."/>
        </authorList>
    </citation>
    <scope>NUCLEOTIDE SEQUENCE [LARGE SCALE GENOMIC DNA]</scope>
    <source>
        <strain evidence="5">J.5.4.2-T.3.5.2</strain>
    </source>
</reference>
<dbReference type="PANTHER" id="PTHR11133:SF22">
    <property type="entry name" value="ALPHA-AMINOADIPIC SEMIALDEHYDE SYNTHASE, MITOCHONDRIAL"/>
    <property type="match status" value="1"/>
</dbReference>
<proteinExistence type="predicted"/>
<dbReference type="Gene3D" id="3.30.360.10">
    <property type="entry name" value="Dihydrodipicolinate Reductase, domain 2"/>
    <property type="match status" value="1"/>
</dbReference>
<protein>
    <submittedName>
        <fullName evidence="4">Saccharopine dehydrogenase NADP-binding domain-containing protein</fullName>
    </submittedName>
</protein>
<dbReference type="InterPro" id="IPR032095">
    <property type="entry name" value="Sacchrp_dh-like_C"/>
</dbReference>
<dbReference type="RefSeq" id="WP_274374678.1">
    <property type="nucleotide sequence ID" value="NZ_CP072943.1"/>
</dbReference>
<dbReference type="InterPro" id="IPR005097">
    <property type="entry name" value="Sacchrp_dh_NADP-bd"/>
</dbReference>
<dbReference type="SUPFAM" id="SSF51735">
    <property type="entry name" value="NAD(P)-binding Rossmann-fold domains"/>
    <property type="match status" value="1"/>
</dbReference>
<evidence type="ECO:0000256" key="1">
    <source>
        <dbReference type="ARBA" id="ARBA00023002"/>
    </source>
</evidence>
<dbReference type="SUPFAM" id="SSF55347">
    <property type="entry name" value="Glyceraldehyde-3-phosphate dehydrogenase-like, C-terminal domain"/>
    <property type="match status" value="1"/>
</dbReference>
<accession>A0A9Q7ARF8</accession>
<evidence type="ECO:0000313" key="5">
    <source>
        <dbReference type="Proteomes" id="UP000671879"/>
    </source>
</evidence>
<evidence type="ECO:0000259" key="3">
    <source>
        <dbReference type="Pfam" id="PF16653"/>
    </source>
</evidence>
<dbReference type="Pfam" id="PF16653">
    <property type="entry name" value="Sacchrp_dh_C"/>
    <property type="match status" value="1"/>
</dbReference>
<feature type="domain" description="Saccharopine dehydrogenase-like C-terminal" evidence="3">
    <location>
        <begin position="123"/>
        <end position="431"/>
    </location>
</feature>
<dbReference type="GO" id="GO:0005737">
    <property type="term" value="C:cytoplasm"/>
    <property type="evidence" value="ECO:0007669"/>
    <property type="project" value="TreeGrafter"/>
</dbReference>
<organism evidence="4 5">
    <name type="scientific">Aminithiophilus ramosus</name>
    <dbReference type="NCBI Taxonomy" id="3029084"/>
    <lineage>
        <taxon>Bacteria</taxon>
        <taxon>Thermotogati</taxon>
        <taxon>Synergistota</taxon>
        <taxon>Synergistia</taxon>
        <taxon>Synergistales</taxon>
        <taxon>Aminithiophilaceae</taxon>
        <taxon>Aminithiophilus</taxon>
    </lineage>
</organism>
<dbReference type="Proteomes" id="UP000671879">
    <property type="component" value="Chromosome"/>
</dbReference>
<feature type="domain" description="Saccharopine dehydrogenase NADP binding" evidence="2">
    <location>
        <begin position="4"/>
        <end position="116"/>
    </location>
</feature>
<name>A0A9Q7ARF8_9BACT</name>
<dbReference type="InterPro" id="IPR051168">
    <property type="entry name" value="AASS"/>
</dbReference>
<evidence type="ECO:0000259" key="2">
    <source>
        <dbReference type="Pfam" id="PF03435"/>
    </source>
</evidence>
<keyword evidence="5" id="KW-1185">Reference proteome</keyword>
<dbReference type="AlphaFoldDB" id="A0A9Q7ARF8"/>
<dbReference type="PANTHER" id="PTHR11133">
    <property type="entry name" value="SACCHAROPINE DEHYDROGENASE"/>
    <property type="match status" value="1"/>
</dbReference>
<sequence length="441" mass="48631">MKHVLVLGAGRVAGPCVHYLLREPEIRVTVADLDGANVDHVLRGHPRGTGLVRNVASDLPSLLAETKPDVLINLLPAAMMAPVAAACVEAGIHYVNPSYIKDDMRALDKKAREKDLLLLCELGLDPGIDHMSAAKTIHEIHRSGGRVRSFHSWCGALPAREADDNPFGYKLSWAPSGLIGASKREARVLQDGQVVVWPDGETFRKASLIDIEGCGWFEQYANADSLPYIELYDMAEVRTVYRGTLRFPGWSETICAMQDLHLFDLDERDFRGLSFAGLTRQLIGAGADEDLERALQAFLGIKPFSAVFMKLRWLGLLDERPLPLERGCLRDIVSFLYAEKLVFAPGERDLVVMEHRYVVDCPDGSAVERRSTLVDYGIPDGETSIARTTGIPPAIGALLILRGAVSARGVQAPVLPEVYEPALALLEKEGVRFREREYRLG</sequence>
<keyword evidence="1" id="KW-0560">Oxidoreductase</keyword>
<evidence type="ECO:0000313" key="4">
    <source>
        <dbReference type="EMBL" id="QTX33392.1"/>
    </source>
</evidence>
<dbReference type="Gene3D" id="3.40.50.720">
    <property type="entry name" value="NAD(P)-binding Rossmann-like Domain"/>
    <property type="match status" value="1"/>
</dbReference>
<dbReference type="InterPro" id="IPR036291">
    <property type="entry name" value="NAD(P)-bd_dom_sf"/>
</dbReference>
<dbReference type="Gene3D" id="1.10.1870.10">
    <property type="entry name" value="Domain 3, Saccharopine reductase"/>
    <property type="match status" value="1"/>
</dbReference>
<dbReference type="GO" id="GO:0019878">
    <property type="term" value="P:lysine biosynthetic process via aminoadipic acid"/>
    <property type="evidence" value="ECO:0007669"/>
    <property type="project" value="TreeGrafter"/>
</dbReference>
<gene>
    <name evidence="4" type="ORF">KAR29_05835</name>
</gene>
<dbReference type="KEGG" id="aram:KAR29_05835"/>
<dbReference type="EMBL" id="CP072943">
    <property type="protein sequence ID" value="QTX33392.1"/>
    <property type="molecule type" value="Genomic_DNA"/>
</dbReference>
<dbReference type="Pfam" id="PF03435">
    <property type="entry name" value="Sacchrp_dh_NADP"/>
    <property type="match status" value="1"/>
</dbReference>
<dbReference type="GO" id="GO:0004753">
    <property type="term" value="F:saccharopine dehydrogenase activity"/>
    <property type="evidence" value="ECO:0007669"/>
    <property type="project" value="TreeGrafter"/>
</dbReference>